<keyword evidence="6" id="KW-0547">Nucleotide-binding</keyword>
<dbReference type="SUPFAM" id="SSF50249">
    <property type="entry name" value="Nucleic acid-binding proteins"/>
    <property type="match status" value="1"/>
</dbReference>
<dbReference type="CDD" id="cd00776">
    <property type="entry name" value="AsxRS_core"/>
    <property type="match status" value="1"/>
</dbReference>
<dbReference type="InterPro" id="IPR045864">
    <property type="entry name" value="aa-tRNA-synth_II/BPL/LPL"/>
</dbReference>
<reference evidence="15 16" key="1">
    <citation type="submission" date="2016-11" db="EMBL/GenBank/DDBJ databases">
        <title>The macronuclear genome of Stentor coeruleus: a giant cell with tiny introns.</title>
        <authorList>
            <person name="Slabodnick M."/>
            <person name="Ruby J.G."/>
            <person name="Reiff S.B."/>
            <person name="Swart E.C."/>
            <person name="Gosai S."/>
            <person name="Prabakaran S."/>
            <person name="Witkowska E."/>
            <person name="Larue G.E."/>
            <person name="Fisher S."/>
            <person name="Freeman R.M."/>
            <person name="Gunawardena J."/>
            <person name="Chu W."/>
            <person name="Stover N.A."/>
            <person name="Gregory B.D."/>
            <person name="Nowacki M."/>
            <person name="Derisi J."/>
            <person name="Roy S.W."/>
            <person name="Marshall W.F."/>
            <person name="Sood P."/>
        </authorList>
    </citation>
    <scope>NUCLEOTIDE SEQUENCE [LARGE SCALE GENOMIC DNA]</scope>
    <source>
        <strain evidence="15">WM001</strain>
    </source>
</reference>
<dbReference type="NCBIfam" id="NF003483">
    <property type="entry name" value="PRK05159.1"/>
    <property type="match status" value="1"/>
</dbReference>
<dbReference type="Pfam" id="PF01336">
    <property type="entry name" value="tRNA_anti-codon"/>
    <property type="match status" value="1"/>
</dbReference>
<evidence type="ECO:0000256" key="7">
    <source>
        <dbReference type="ARBA" id="ARBA00022840"/>
    </source>
</evidence>
<dbReference type="SUPFAM" id="SSF55681">
    <property type="entry name" value="Class II aaRS and biotin synthetases"/>
    <property type="match status" value="1"/>
</dbReference>
<dbReference type="PANTHER" id="PTHR43450">
    <property type="entry name" value="ASPARTYL-TRNA SYNTHETASE"/>
    <property type="match status" value="1"/>
</dbReference>
<comment type="similarity">
    <text evidence="2">Belongs to the class-II aminoacyl-tRNA synthetase family. Type 2 subfamily.</text>
</comment>
<evidence type="ECO:0000256" key="9">
    <source>
        <dbReference type="ARBA" id="ARBA00023146"/>
    </source>
</evidence>
<dbReference type="GO" id="GO:0003723">
    <property type="term" value="F:RNA binding"/>
    <property type="evidence" value="ECO:0007669"/>
    <property type="project" value="TreeGrafter"/>
</dbReference>
<feature type="domain" description="Aminoacyl-transfer RNA synthetases class-II family profile" evidence="13">
    <location>
        <begin position="239"/>
        <end position="539"/>
    </location>
</feature>
<dbReference type="GO" id="GO:0006422">
    <property type="term" value="P:aspartyl-tRNA aminoacylation"/>
    <property type="evidence" value="ECO:0007669"/>
    <property type="project" value="InterPro"/>
</dbReference>
<keyword evidence="8" id="KW-0648">Protein biosynthesis</keyword>
<dbReference type="EC" id="6.1.1.12" evidence="3"/>
<accession>A0A1R2BIX4</accession>
<dbReference type="EMBL" id="MPUH01000781">
    <property type="protein sequence ID" value="OMJ74001.1"/>
    <property type="molecule type" value="Genomic_DNA"/>
</dbReference>
<dbReference type="FunFam" id="3.30.930.10:FF:000013">
    <property type="entry name" value="Aspartate--tRNA ligase, cytoplasmic"/>
    <property type="match status" value="1"/>
</dbReference>
<comment type="caution">
    <text evidence="15">The sequence shown here is derived from an EMBL/GenBank/DDBJ whole genome shotgun (WGS) entry which is preliminary data.</text>
</comment>
<evidence type="ECO:0000256" key="2">
    <source>
        <dbReference type="ARBA" id="ARBA00005312"/>
    </source>
</evidence>
<dbReference type="Pfam" id="PF00152">
    <property type="entry name" value="tRNA-synt_2"/>
    <property type="match status" value="1"/>
</dbReference>
<dbReference type="GO" id="GO:0017101">
    <property type="term" value="C:aminoacyl-tRNA synthetase multienzyme complex"/>
    <property type="evidence" value="ECO:0007669"/>
    <property type="project" value="TreeGrafter"/>
</dbReference>
<evidence type="ECO:0000313" key="15">
    <source>
        <dbReference type="EMBL" id="OMJ76674.1"/>
    </source>
</evidence>
<gene>
    <name evidence="15" type="ORF">SteCoe_23902</name>
    <name evidence="14" type="ORF">SteCoe_27181</name>
</gene>
<dbReference type="OrthoDB" id="296970at2759"/>
<dbReference type="InterPro" id="IPR004364">
    <property type="entry name" value="Aa-tRNA-synt_II"/>
</dbReference>
<dbReference type="GO" id="GO:0005524">
    <property type="term" value="F:ATP binding"/>
    <property type="evidence" value="ECO:0007669"/>
    <property type="project" value="UniProtKB-KW"/>
</dbReference>
<dbReference type="Proteomes" id="UP000187209">
    <property type="component" value="Unassembled WGS sequence"/>
</dbReference>
<keyword evidence="5" id="KW-0436">Ligase</keyword>
<dbReference type="EMBL" id="MPUH01000617">
    <property type="protein sequence ID" value="OMJ76674.1"/>
    <property type="molecule type" value="Genomic_DNA"/>
</dbReference>
<dbReference type="InterPro" id="IPR002312">
    <property type="entry name" value="Asp/Asn-tRNA-synth_IIb"/>
</dbReference>
<proteinExistence type="inferred from homology"/>
<organism evidence="15 16">
    <name type="scientific">Stentor coeruleus</name>
    <dbReference type="NCBI Taxonomy" id="5963"/>
    <lineage>
        <taxon>Eukaryota</taxon>
        <taxon>Sar</taxon>
        <taxon>Alveolata</taxon>
        <taxon>Ciliophora</taxon>
        <taxon>Postciliodesmatophora</taxon>
        <taxon>Heterotrichea</taxon>
        <taxon>Heterotrichida</taxon>
        <taxon>Stentoridae</taxon>
        <taxon>Stentor</taxon>
    </lineage>
</organism>
<dbReference type="PRINTS" id="PR01042">
    <property type="entry name" value="TRNASYNTHASP"/>
</dbReference>
<dbReference type="HAMAP" id="MF_02075">
    <property type="entry name" value="Asp_tRNA_synth_type2"/>
    <property type="match status" value="1"/>
</dbReference>
<dbReference type="PANTHER" id="PTHR43450:SF1">
    <property type="entry name" value="ASPARTATE--TRNA LIGASE, CYTOPLASMIC"/>
    <property type="match status" value="1"/>
</dbReference>
<dbReference type="PROSITE" id="PS50862">
    <property type="entry name" value="AA_TRNA_LIGASE_II"/>
    <property type="match status" value="1"/>
</dbReference>
<sequence length="539" mass="61610">MDAIGLYASFADKNQLKKIARPKLPKYMPSTEVKIMTEADPEDALKENYGDSPMVQSAYDDTRVFIKVANLNVEIENPVWIRARVHSTRIKGQAGFIIIREGTQTLQCVISTSAEVSKQMMKYTSGISKESIVDIFGQCKVPEQAIESSSITSFEFYIKKIHVISRSLATLPFQLEDANKPMTLEEALNEGKETTQAKDQKNKKENERARVSQDIRLNNRYIDLRLPVNQAIVRLSAAVCQLFREFLMGEGFIEIHTPKLIAGTSEGGCEVFRTSYFGRSACLAQSPQLYKQMAIMADLGRVFEIGPVFRAENSNTHRHLCEFVGLDIEMTIQNSYFEVIDVINKMFFYIFEGLTTRYASELDAVYKYFPFIVPFKWTKEPVTLTFAEACDLLHAEGIEQSVHEDFSTVIEKKLGEIVRRKYETDFYVVHRYPESARPFYTMICKDDPRFTCSYDVFLRGEEIISGAQRIHDPDLLRKRAIYKDIELSGIQSYIDSFKYGAFPHGGCGIGLERVVMLFSGIKNIKWTSMFPRDPKRLTP</sequence>
<evidence type="ECO:0000256" key="1">
    <source>
        <dbReference type="ARBA" id="ARBA00004496"/>
    </source>
</evidence>
<dbReference type="InterPro" id="IPR004365">
    <property type="entry name" value="NA-bd_OB_tRNA"/>
</dbReference>
<evidence type="ECO:0000256" key="5">
    <source>
        <dbReference type="ARBA" id="ARBA00022598"/>
    </source>
</evidence>
<keyword evidence="16" id="KW-1185">Reference proteome</keyword>
<dbReference type="InterPro" id="IPR004523">
    <property type="entry name" value="Asp-tRNA_synthase_2"/>
</dbReference>
<evidence type="ECO:0000256" key="6">
    <source>
        <dbReference type="ARBA" id="ARBA00022741"/>
    </source>
</evidence>
<evidence type="ECO:0000256" key="4">
    <source>
        <dbReference type="ARBA" id="ARBA00022490"/>
    </source>
</evidence>
<comment type="catalytic activity">
    <reaction evidence="11">
        <text>tRNA(Asp) + L-aspartate + ATP = L-aspartyl-tRNA(Asp) + AMP + diphosphate</text>
        <dbReference type="Rhea" id="RHEA:19649"/>
        <dbReference type="Rhea" id="RHEA-COMP:9660"/>
        <dbReference type="Rhea" id="RHEA-COMP:9678"/>
        <dbReference type="ChEBI" id="CHEBI:29991"/>
        <dbReference type="ChEBI" id="CHEBI:30616"/>
        <dbReference type="ChEBI" id="CHEBI:33019"/>
        <dbReference type="ChEBI" id="CHEBI:78442"/>
        <dbReference type="ChEBI" id="CHEBI:78516"/>
        <dbReference type="ChEBI" id="CHEBI:456215"/>
        <dbReference type="EC" id="6.1.1.12"/>
    </reaction>
</comment>
<dbReference type="InterPro" id="IPR012340">
    <property type="entry name" value="NA-bd_OB-fold"/>
</dbReference>
<keyword evidence="9" id="KW-0030">Aminoacyl-tRNA synthetase</keyword>
<keyword evidence="4" id="KW-0963">Cytoplasm</keyword>
<evidence type="ECO:0000256" key="11">
    <source>
        <dbReference type="ARBA" id="ARBA00047904"/>
    </source>
</evidence>
<evidence type="ECO:0000259" key="13">
    <source>
        <dbReference type="PROSITE" id="PS50862"/>
    </source>
</evidence>
<dbReference type="GO" id="GO:0004815">
    <property type="term" value="F:aspartate-tRNA ligase activity"/>
    <property type="evidence" value="ECO:0007669"/>
    <property type="project" value="UniProtKB-EC"/>
</dbReference>
<dbReference type="Gene3D" id="2.40.50.140">
    <property type="entry name" value="Nucleic acid-binding proteins"/>
    <property type="match status" value="1"/>
</dbReference>
<dbReference type="GO" id="GO:0005829">
    <property type="term" value="C:cytosol"/>
    <property type="evidence" value="ECO:0007669"/>
    <property type="project" value="TreeGrafter"/>
</dbReference>
<protein>
    <recommendedName>
        <fullName evidence="3">aspartate--tRNA ligase</fullName>
        <ecNumber evidence="3">6.1.1.12</ecNumber>
    </recommendedName>
    <alternativeName>
        <fullName evidence="10">Aspartyl-tRNA synthetase</fullName>
    </alternativeName>
</protein>
<comment type="subcellular location">
    <subcellularLocation>
        <location evidence="1">Cytoplasm</location>
    </subcellularLocation>
</comment>
<dbReference type="AlphaFoldDB" id="A0A1R2BIX4"/>
<evidence type="ECO:0000256" key="8">
    <source>
        <dbReference type="ARBA" id="ARBA00022917"/>
    </source>
</evidence>
<name>A0A1R2BIX4_9CILI</name>
<evidence type="ECO:0000256" key="3">
    <source>
        <dbReference type="ARBA" id="ARBA00012841"/>
    </source>
</evidence>
<keyword evidence="7" id="KW-0067">ATP-binding</keyword>
<dbReference type="CDD" id="cd04320">
    <property type="entry name" value="AspRS_cyto_N"/>
    <property type="match status" value="1"/>
</dbReference>
<evidence type="ECO:0000313" key="14">
    <source>
        <dbReference type="EMBL" id="OMJ74001.1"/>
    </source>
</evidence>
<dbReference type="InterPro" id="IPR006195">
    <property type="entry name" value="aa-tRNA-synth_II"/>
</dbReference>
<evidence type="ECO:0000256" key="10">
    <source>
        <dbReference type="ARBA" id="ARBA00033155"/>
    </source>
</evidence>
<evidence type="ECO:0000313" key="16">
    <source>
        <dbReference type="Proteomes" id="UP000187209"/>
    </source>
</evidence>
<evidence type="ECO:0000256" key="12">
    <source>
        <dbReference type="SAM" id="MobiDB-lite"/>
    </source>
</evidence>
<dbReference type="Gene3D" id="3.30.930.10">
    <property type="entry name" value="Bira Bifunctional Protein, Domain 2"/>
    <property type="match status" value="1"/>
</dbReference>
<feature type="region of interest" description="Disordered" evidence="12">
    <location>
        <begin position="189"/>
        <end position="208"/>
    </location>
</feature>
<dbReference type="NCBIfam" id="TIGR00458">
    <property type="entry name" value="aspS_nondisc"/>
    <property type="match status" value="1"/>
</dbReference>